<evidence type="ECO:0000259" key="4">
    <source>
        <dbReference type="PROSITE" id="PS50932"/>
    </source>
</evidence>
<evidence type="ECO:0000256" key="1">
    <source>
        <dbReference type="ARBA" id="ARBA00023015"/>
    </source>
</evidence>
<dbReference type="PANTHER" id="PTHR30146:SF109">
    <property type="entry name" value="HTH-TYPE TRANSCRIPTIONAL REGULATOR GALS"/>
    <property type="match status" value="1"/>
</dbReference>
<dbReference type="SMART" id="SM00354">
    <property type="entry name" value="HTH_LACI"/>
    <property type="match status" value="1"/>
</dbReference>
<dbReference type="Pfam" id="PF13377">
    <property type="entry name" value="Peripla_BP_3"/>
    <property type="match status" value="1"/>
</dbReference>
<dbReference type="Gene3D" id="3.40.50.2300">
    <property type="match status" value="2"/>
</dbReference>
<evidence type="ECO:0000313" key="5">
    <source>
        <dbReference type="EMBL" id="TDP81893.1"/>
    </source>
</evidence>
<sequence>MSERKVRNMVEFAEVSGLSRPTIAKYFADPASVRPQTRQRIEAALVRHDFRPNLFAVNLNKKTSNTIGVVVPDTTDPFYADLVRHIELDCAANGYLVVVLSSHGDPRMEARSMDSLLMMRVAGAIVAPLGLDTDVGMVDSLRARVPVVFLDSRLDDRSPFVGTDNFQSIGLITEYLCRTGDRPTYLELPAVNHNGDQRRDAYVRTMERLGLAPEVITLGSAHSWRFEDVGHAETLRLLEGTGLPTATVLCCNDRLALGVMAAAYQSGIRVGRGPGCQLRVAGHDDQPHSRHLCPPLTTVAQDVRQLGSRCVDILLARLDDGADIRPEQIALEARLMMRASA</sequence>
<dbReference type="CDD" id="cd01392">
    <property type="entry name" value="HTH_LacI"/>
    <property type="match status" value="1"/>
</dbReference>
<evidence type="ECO:0000256" key="2">
    <source>
        <dbReference type="ARBA" id="ARBA00023125"/>
    </source>
</evidence>
<name>A0A4R6R7E8_9HYPH</name>
<dbReference type="GO" id="GO:0000976">
    <property type="term" value="F:transcription cis-regulatory region binding"/>
    <property type="evidence" value="ECO:0007669"/>
    <property type="project" value="TreeGrafter"/>
</dbReference>
<dbReference type="Gene3D" id="1.10.260.40">
    <property type="entry name" value="lambda repressor-like DNA-binding domains"/>
    <property type="match status" value="1"/>
</dbReference>
<dbReference type="AlphaFoldDB" id="A0A4R6R7E8"/>
<proteinExistence type="predicted"/>
<keyword evidence="2 5" id="KW-0238">DNA-binding</keyword>
<dbReference type="EMBL" id="SNXY01000011">
    <property type="protein sequence ID" value="TDP81893.1"/>
    <property type="molecule type" value="Genomic_DNA"/>
</dbReference>
<keyword evidence="6" id="KW-1185">Reference proteome</keyword>
<protein>
    <submittedName>
        <fullName evidence="5">DNA-binding LacI/PurR family transcriptional regulator</fullName>
    </submittedName>
</protein>
<comment type="caution">
    <text evidence="5">The sequence shown here is derived from an EMBL/GenBank/DDBJ whole genome shotgun (WGS) entry which is preliminary data.</text>
</comment>
<dbReference type="OrthoDB" id="9805705at2"/>
<dbReference type="InterPro" id="IPR010982">
    <property type="entry name" value="Lambda_DNA-bd_dom_sf"/>
</dbReference>
<dbReference type="Proteomes" id="UP000294547">
    <property type="component" value="Unassembled WGS sequence"/>
</dbReference>
<reference evidence="5 6" key="1">
    <citation type="submission" date="2019-03" db="EMBL/GenBank/DDBJ databases">
        <title>Genomic Encyclopedia of Type Strains, Phase IV (KMG-IV): sequencing the most valuable type-strain genomes for metagenomic binning, comparative biology and taxonomic classification.</title>
        <authorList>
            <person name="Goeker M."/>
        </authorList>
    </citation>
    <scope>NUCLEOTIDE SEQUENCE [LARGE SCALE GENOMIC DNA]</scope>
    <source>
        <strain evidence="5 6">DSM 102969</strain>
    </source>
</reference>
<evidence type="ECO:0000313" key="6">
    <source>
        <dbReference type="Proteomes" id="UP000294547"/>
    </source>
</evidence>
<evidence type="ECO:0000256" key="3">
    <source>
        <dbReference type="ARBA" id="ARBA00023163"/>
    </source>
</evidence>
<dbReference type="InterPro" id="IPR000843">
    <property type="entry name" value="HTH_LacI"/>
</dbReference>
<keyword evidence="1" id="KW-0805">Transcription regulation</keyword>
<dbReference type="CDD" id="cd06267">
    <property type="entry name" value="PBP1_LacI_sugar_binding-like"/>
    <property type="match status" value="1"/>
</dbReference>
<dbReference type="PANTHER" id="PTHR30146">
    <property type="entry name" value="LACI-RELATED TRANSCRIPTIONAL REPRESSOR"/>
    <property type="match status" value="1"/>
</dbReference>
<feature type="domain" description="HTH lacI-type" evidence="4">
    <location>
        <begin position="7"/>
        <end position="61"/>
    </location>
</feature>
<keyword evidence="3" id="KW-0804">Transcription</keyword>
<organism evidence="5 6">
    <name type="scientific">Oharaeibacter diazotrophicus</name>
    <dbReference type="NCBI Taxonomy" id="1920512"/>
    <lineage>
        <taxon>Bacteria</taxon>
        <taxon>Pseudomonadati</taxon>
        <taxon>Pseudomonadota</taxon>
        <taxon>Alphaproteobacteria</taxon>
        <taxon>Hyphomicrobiales</taxon>
        <taxon>Pleomorphomonadaceae</taxon>
        <taxon>Oharaeibacter</taxon>
    </lineage>
</organism>
<dbReference type="SUPFAM" id="SSF53822">
    <property type="entry name" value="Periplasmic binding protein-like I"/>
    <property type="match status" value="1"/>
</dbReference>
<dbReference type="GO" id="GO:0003700">
    <property type="term" value="F:DNA-binding transcription factor activity"/>
    <property type="evidence" value="ECO:0007669"/>
    <property type="project" value="TreeGrafter"/>
</dbReference>
<dbReference type="RefSeq" id="WP_126540481.1">
    <property type="nucleotide sequence ID" value="NZ_BSPM01000002.1"/>
</dbReference>
<dbReference type="InterPro" id="IPR028082">
    <property type="entry name" value="Peripla_BP_I"/>
</dbReference>
<gene>
    <name evidence="5" type="ORF">EDD54_4153</name>
</gene>
<dbReference type="InterPro" id="IPR046335">
    <property type="entry name" value="LacI/GalR-like_sensor"/>
</dbReference>
<accession>A0A4R6R7E8</accession>
<dbReference type="SUPFAM" id="SSF47413">
    <property type="entry name" value="lambda repressor-like DNA-binding domains"/>
    <property type="match status" value="1"/>
</dbReference>
<dbReference type="PROSITE" id="PS50932">
    <property type="entry name" value="HTH_LACI_2"/>
    <property type="match status" value="1"/>
</dbReference>